<gene>
    <name evidence="4" type="ORF">METZ01_LOCUS175666</name>
</gene>
<organism evidence="4">
    <name type="scientific">marine metagenome</name>
    <dbReference type="NCBI Taxonomy" id="408172"/>
    <lineage>
        <taxon>unclassified sequences</taxon>
        <taxon>metagenomes</taxon>
        <taxon>ecological metagenomes</taxon>
    </lineage>
</organism>
<dbReference type="AlphaFoldDB" id="A0A382CAF9"/>
<dbReference type="InterPro" id="IPR000674">
    <property type="entry name" value="Ald_Oxase/Xan_DH_a/b"/>
</dbReference>
<dbReference type="Pfam" id="PF01315">
    <property type="entry name" value="Ald_Xan_dh_C"/>
    <property type="match status" value="1"/>
</dbReference>
<accession>A0A382CAF9</accession>
<feature type="non-terminal residue" evidence="4">
    <location>
        <position position="215"/>
    </location>
</feature>
<evidence type="ECO:0000256" key="1">
    <source>
        <dbReference type="ARBA" id="ARBA00022505"/>
    </source>
</evidence>
<keyword evidence="1" id="KW-0500">Molybdenum</keyword>
<dbReference type="PANTHER" id="PTHR11908">
    <property type="entry name" value="XANTHINE DEHYDROGENASE"/>
    <property type="match status" value="1"/>
</dbReference>
<feature type="domain" description="Aldehyde oxidase/xanthine dehydrogenase a/b hammerhead" evidence="3">
    <location>
        <begin position="29"/>
        <end position="140"/>
    </location>
</feature>
<dbReference type="Gene3D" id="3.30.365.10">
    <property type="entry name" value="Aldehyde oxidase/xanthine dehydrogenase, molybdopterin binding domain"/>
    <property type="match status" value="1"/>
</dbReference>
<dbReference type="EMBL" id="UINC01033472">
    <property type="protein sequence ID" value="SVB22812.1"/>
    <property type="molecule type" value="Genomic_DNA"/>
</dbReference>
<sequence length="215" mass="23359">MSSSNSSAKPNYSVVGTRPVRHDGVDKVTGHALYGADFSMAGQLYGKVLRSPHPHARITSIDLSEVLNHPEAKAVVTFRDLAEGPRPPRAFVQGAPVVDNILARDKVLYKGHPVAAVAASSSHIAEELLNLIKVDYEILPAVFLPQDAVKLDAPVLHDHWDEGDKPEGTEGMGANVAVHEVYVQGDAENGFDIADHLFEREFNTKSVHQGYIEPQ</sequence>
<proteinExistence type="predicted"/>
<dbReference type="SUPFAM" id="SSF54665">
    <property type="entry name" value="CO dehydrogenase molybdoprotein N-domain-like"/>
    <property type="match status" value="1"/>
</dbReference>
<evidence type="ECO:0000313" key="4">
    <source>
        <dbReference type="EMBL" id="SVB22812.1"/>
    </source>
</evidence>
<evidence type="ECO:0000256" key="2">
    <source>
        <dbReference type="ARBA" id="ARBA00023002"/>
    </source>
</evidence>
<dbReference type="GO" id="GO:0016491">
    <property type="term" value="F:oxidoreductase activity"/>
    <property type="evidence" value="ECO:0007669"/>
    <property type="project" value="UniProtKB-KW"/>
</dbReference>
<dbReference type="SUPFAM" id="SSF56003">
    <property type="entry name" value="Molybdenum cofactor-binding domain"/>
    <property type="match status" value="1"/>
</dbReference>
<protein>
    <recommendedName>
        <fullName evidence="3">Aldehyde oxidase/xanthine dehydrogenase a/b hammerhead domain-containing protein</fullName>
    </recommendedName>
</protein>
<name>A0A382CAF9_9ZZZZ</name>
<dbReference type="InterPro" id="IPR016208">
    <property type="entry name" value="Ald_Oxase/xanthine_DH-like"/>
</dbReference>
<dbReference type="InterPro" id="IPR037165">
    <property type="entry name" value="AldOxase/xan_DH_Mopterin-bd_sf"/>
</dbReference>
<dbReference type="InterPro" id="IPR036856">
    <property type="entry name" value="Ald_Oxase/Xan_DH_a/b_sf"/>
</dbReference>
<dbReference type="Gene3D" id="3.90.1170.50">
    <property type="entry name" value="Aldehyde oxidase/xanthine dehydrogenase, a/b hammerhead"/>
    <property type="match status" value="1"/>
</dbReference>
<evidence type="ECO:0000259" key="3">
    <source>
        <dbReference type="SMART" id="SM01008"/>
    </source>
</evidence>
<dbReference type="GO" id="GO:0005506">
    <property type="term" value="F:iron ion binding"/>
    <property type="evidence" value="ECO:0007669"/>
    <property type="project" value="InterPro"/>
</dbReference>
<reference evidence="4" key="1">
    <citation type="submission" date="2018-05" db="EMBL/GenBank/DDBJ databases">
        <authorList>
            <person name="Lanie J.A."/>
            <person name="Ng W.-L."/>
            <person name="Kazmierczak K.M."/>
            <person name="Andrzejewski T.M."/>
            <person name="Davidsen T.M."/>
            <person name="Wayne K.J."/>
            <person name="Tettelin H."/>
            <person name="Glass J.I."/>
            <person name="Rusch D."/>
            <person name="Podicherti R."/>
            <person name="Tsui H.-C.T."/>
            <person name="Winkler M.E."/>
        </authorList>
    </citation>
    <scope>NUCLEOTIDE SEQUENCE</scope>
</reference>
<dbReference type="PANTHER" id="PTHR11908:SF132">
    <property type="entry name" value="ALDEHYDE OXIDASE 1-RELATED"/>
    <property type="match status" value="1"/>
</dbReference>
<keyword evidence="2" id="KW-0560">Oxidoreductase</keyword>
<dbReference type="SMART" id="SM01008">
    <property type="entry name" value="Ald_Xan_dh_C"/>
    <property type="match status" value="1"/>
</dbReference>